<proteinExistence type="predicted"/>
<dbReference type="RefSeq" id="WP_251222764.1">
    <property type="nucleotide sequence ID" value="NZ_JAMBOL010000004.1"/>
</dbReference>
<sequence length="176" mass="19579">MRTNIVVSIITILFSAFFLIQTGQIVERETDATLSSTFWPTFLLSSMLVLGIILLVKTIIQRKTNRADAAEEQEGVEAQLDDSDFVDEAPAFPNRLWLMIAISFAYVILLPLVGFILSSLVILVAITLLMGVKKWSSLVLTSVLGTAFLTFLFINLLRVPLPRGVGIFRDLSLLIY</sequence>
<comment type="caution">
    <text evidence="3">The sequence shown here is derived from an EMBL/GenBank/DDBJ whole genome shotgun (WGS) entry which is preliminary data.</text>
</comment>
<reference evidence="3" key="1">
    <citation type="submission" date="2022-05" db="EMBL/GenBank/DDBJ databases">
        <title>Comparative Genomics of Spacecraft Associated Microbes.</title>
        <authorList>
            <person name="Tran M.T."/>
            <person name="Wright A."/>
            <person name="Seuylemezian A."/>
            <person name="Eisen J."/>
            <person name="Coil D."/>
        </authorList>
    </citation>
    <scope>NUCLEOTIDE SEQUENCE</scope>
    <source>
        <strain evidence="3">214.1.1</strain>
    </source>
</reference>
<feature type="transmembrane region" description="Helical" evidence="1">
    <location>
        <begin position="135"/>
        <end position="157"/>
    </location>
</feature>
<feature type="domain" description="DUF1468" evidence="2">
    <location>
        <begin position="6"/>
        <end position="162"/>
    </location>
</feature>
<dbReference type="Proteomes" id="UP001139179">
    <property type="component" value="Unassembled WGS sequence"/>
</dbReference>
<evidence type="ECO:0000256" key="1">
    <source>
        <dbReference type="SAM" id="Phobius"/>
    </source>
</evidence>
<keyword evidence="4" id="KW-1185">Reference proteome</keyword>
<keyword evidence="1" id="KW-0472">Membrane</keyword>
<dbReference type="EMBL" id="JAMBOL010000004">
    <property type="protein sequence ID" value="MCM3713964.1"/>
    <property type="molecule type" value="Genomic_DNA"/>
</dbReference>
<name>A0A9X2DN58_9BACI</name>
<feature type="transmembrane region" description="Helical" evidence="1">
    <location>
        <begin position="96"/>
        <end position="129"/>
    </location>
</feature>
<dbReference type="Pfam" id="PF07331">
    <property type="entry name" value="TctB"/>
    <property type="match status" value="1"/>
</dbReference>
<dbReference type="InterPro" id="IPR009936">
    <property type="entry name" value="DUF1468"/>
</dbReference>
<dbReference type="AlphaFoldDB" id="A0A9X2DN58"/>
<gene>
    <name evidence="3" type="ORF">M3202_07685</name>
</gene>
<feature type="transmembrane region" description="Helical" evidence="1">
    <location>
        <begin position="38"/>
        <end position="56"/>
    </location>
</feature>
<evidence type="ECO:0000259" key="2">
    <source>
        <dbReference type="Pfam" id="PF07331"/>
    </source>
</evidence>
<keyword evidence="1" id="KW-1133">Transmembrane helix</keyword>
<accession>A0A9X2DN58</accession>
<evidence type="ECO:0000313" key="3">
    <source>
        <dbReference type="EMBL" id="MCM3713964.1"/>
    </source>
</evidence>
<organism evidence="3 4">
    <name type="scientific">Halalkalibacter oceani</name>
    <dbReference type="NCBI Taxonomy" id="1653776"/>
    <lineage>
        <taxon>Bacteria</taxon>
        <taxon>Bacillati</taxon>
        <taxon>Bacillota</taxon>
        <taxon>Bacilli</taxon>
        <taxon>Bacillales</taxon>
        <taxon>Bacillaceae</taxon>
        <taxon>Halalkalibacter</taxon>
    </lineage>
</organism>
<evidence type="ECO:0000313" key="4">
    <source>
        <dbReference type="Proteomes" id="UP001139179"/>
    </source>
</evidence>
<protein>
    <submittedName>
        <fullName evidence="3">Tripartite tricarboxylate transporter TctB family protein</fullName>
    </submittedName>
</protein>
<keyword evidence="1" id="KW-0812">Transmembrane</keyword>